<dbReference type="InterPro" id="IPR036907">
    <property type="entry name" value="5'-Nucleotdase_C_sf"/>
</dbReference>
<evidence type="ECO:0000256" key="2">
    <source>
        <dbReference type="RuleBase" id="RU362119"/>
    </source>
</evidence>
<dbReference type="InterPro" id="IPR004843">
    <property type="entry name" value="Calcineurin-like_PHP"/>
</dbReference>
<dbReference type="InterPro" id="IPR006146">
    <property type="entry name" value="5'-Nucleotdase_CS"/>
</dbReference>
<keyword evidence="2" id="KW-0547">Nucleotide-binding</keyword>
<dbReference type="SUPFAM" id="SSF56300">
    <property type="entry name" value="Metallo-dependent phosphatases"/>
    <property type="match status" value="1"/>
</dbReference>
<dbReference type="InterPro" id="IPR029052">
    <property type="entry name" value="Metallo-depent_PP-like"/>
</dbReference>
<dbReference type="InterPro" id="IPR008334">
    <property type="entry name" value="5'-Nucleotdase_C"/>
</dbReference>
<feature type="domain" description="SLH" evidence="3">
    <location>
        <begin position="28"/>
        <end position="91"/>
    </location>
</feature>
<feature type="signal peptide" evidence="2">
    <location>
        <begin position="1"/>
        <end position="29"/>
    </location>
</feature>
<dbReference type="PRINTS" id="PR01607">
    <property type="entry name" value="APYRASEFAMLY"/>
</dbReference>
<dbReference type="Gene3D" id="3.90.780.10">
    <property type="entry name" value="5'-Nucleotidase, C-terminal domain"/>
    <property type="match status" value="1"/>
</dbReference>
<organism evidence="4 5">
    <name type="scientific">Planococcus kocurii</name>
    <dbReference type="NCBI Taxonomy" id="1374"/>
    <lineage>
        <taxon>Bacteria</taxon>
        <taxon>Bacillati</taxon>
        <taxon>Bacillota</taxon>
        <taxon>Bacilli</taxon>
        <taxon>Bacillales</taxon>
        <taxon>Caryophanaceae</taxon>
        <taxon>Planococcus</taxon>
    </lineage>
</organism>
<accession>A0ABN4JSA8</accession>
<evidence type="ECO:0000259" key="3">
    <source>
        <dbReference type="PROSITE" id="PS51272"/>
    </source>
</evidence>
<keyword evidence="1 2" id="KW-0732">Signal</keyword>
<keyword evidence="2" id="KW-0378">Hydrolase</keyword>
<dbReference type="PROSITE" id="PS00785">
    <property type="entry name" value="5_NUCLEOTIDASE_1"/>
    <property type="match status" value="1"/>
</dbReference>
<gene>
    <name evidence="4" type="ORF">AUO94_03805</name>
</gene>
<dbReference type="RefSeq" id="WP_058384495.1">
    <property type="nucleotide sequence ID" value="NZ_CP013661.2"/>
</dbReference>
<feature type="chain" id="PRO_5045009145" evidence="2">
    <location>
        <begin position="30"/>
        <end position="725"/>
    </location>
</feature>
<sequence length="725" mass="78064">MTNVLQNKKFIASAIAVTMVASAVSTVSADTTKFQDVSDRYMKAVNFLVENGITNGISETHYGTAENIKRQDAAVMIARAIGFNSNQDFNDSGFTDVPASAKWAVDALVQAGIVHGKTAKRFGSTDLLTRDELSKILAGAAQYDIDDKVTKTQFTDVNAKFAKYVDALLKNGITVGKSETQYGSEFNLTRGEMALFIFRAKEDLKRELFSMSLMHTNDTHARLASAPKRVSAVKEFRAKNPDALLLDAGDVFSGTLYFNEFTGEPDVKMMNLMGYDAMTFGNHEFDLGSSDEGHQALKDFVTAATFPFLSANTDFSKNPLFEGLFQAKIPTKADSGNIYSGMVKEINGEKVGIFGLTTEDTAAISSPGDITFSNYIDEAQKMVDEFEKMGIDKVVALTHIGFDDNAAVDNDQELAKAVEGIDVIVGGHTHTKLTNPVLVNKFEAPTIIVQTGQYGDSLGTLNVEFDEHGEVYAYGGELIKIEAQAEDAEALKILKPYTDRVKEIEEEETAAVAVSALLNPRSGDEGNTTGASVRSNETPLGNIITDGMLAKARTFSPETVMAFQNGGGIRSGINAGPITVGEVITVLPFGNTLATMDLTGAEIKQAFEISVGQYPNENGGFLHVAGAEIRFDASKPAGSKIVSITFVDANGVKTPLVDSTTYKVATNAFTAKGGDGYDVLAKAYAEGRAIDLGISDWINFQEELERIGQITPKVEGRIVEINTPQ</sequence>
<dbReference type="Pfam" id="PF00149">
    <property type="entry name" value="Metallophos"/>
    <property type="match status" value="1"/>
</dbReference>
<dbReference type="PROSITE" id="PS51272">
    <property type="entry name" value="SLH"/>
    <property type="match status" value="2"/>
</dbReference>
<name>A0ABN4JSA8_9BACL</name>
<dbReference type="EMBL" id="CP013661">
    <property type="protein sequence ID" value="ALS77824.1"/>
    <property type="molecule type" value="Genomic_DNA"/>
</dbReference>
<dbReference type="Gene3D" id="3.60.21.10">
    <property type="match status" value="1"/>
</dbReference>
<dbReference type="InterPro" id="IPR006179">
    <property type="entry name" value="5_nucleotidase/apyrase"/>
</dbReference>
<feature type="domain" description="SLH" evidence="3">
    <location>
        <begin position="148"/>
        <end position="211"/>
    </location>
</feature>
<dbReference type="Pfam" id="PF00395">
    <property type="entry name" value="SLH"/>
    <property type="match status" value="3"/>
</dbReference>
<evidence type="ECO:0000313" key="5">
    <source>
        <dbReference type="Proteomes" id="UP000065533"/>
    </source>
</evidence>
<comment type="similarity">
    <text evidence="2">Belongs to the 5'-nucleotidase family.</text>
</comment>
<dbReference type="Pfam" id="PF02872">
    <property type="entry name" value="5_nucleotid_C"/>
    <property type="match status" value="1"/>
</dbReference>
<dbReference type="InterPro" id="IPR001119">
    <property type="entry name" value="SLH_dom"/>
</dbReference>
<protein>
    <submittedName>
        <fullName evidence="4">Bifunctional metallophosphatase/5'-nucleotidase</fullName>
    </submittedName>
</protein>
<reference evidence="4" key="1">
    <citation type="submission" date="2016-01" db="EMBL/GenBank/DDBJ databases">
        <title>Complete genome of Planococcus kocurri type strain.</title>
        <authorList>
            <person name="See-Too W.S."/>
        </authorList>
    </citation>
    <scope>NUCLEOTIDE SEQUENCE [LARGE SCALE GENOMIC DNA]</scope>
    <source>
        <strain evidence="4">ATCC 43650</strain>
    </source>
</reference>
<keyword evidence="5" id="KW-1185">Reference proteome</keyword>
<dbReference type="SUPFAM" id="SSF55816">
    <property type="entry name" value="5'-nucleotidase (syn. UDP-sugar hydrolase), C-terminal domain"/>
    <property type="match status" value="1"/>
</dbReference>
<proteinExistence type="inferred from homology"/>
<evidence type="ECO:0000256" key="1">
    <source>
        <dbReference type="ARBA" id="ARBA00022729"/>
    </source>
</evidence>
<dbReference type="PANTHER" id="PTHR11575:SF24">
    <property type="entry name" value="5'-NUCLEOTIDASE"/>
    <property type="match status" value="1"/>
</dbReference>
<evidence type="ECO:0000313" key="4">
    <source>
        <dbReference type="EMBL" id="ALS77824.1"/>
    </source>
</evidence>
<dbReference type="PANTHER" id="PTHR11575">
    <property type="entry name" value="5'-NUCLEOTIDASE-RELATED"/>
    <property type="match status" value="1"/>
</dbReference>
<dbReference type="Proteomes" id="UP000065533">
    <property type="component" value="Chromosome"/>
</dbReference>